<proteinExistence type="inferred from homology"/>
<dbReference type="AlphaFoldDB" id="A0A0A0HGG1"/>
<gene>
    <name evidence="7" type="ORF">rosmuc_03139</name>
</gene>
<dbReference type="Pfam" id="PF08085">
    <property type="entry name" value="Entericidin"/>
    <property type="match status" value="1"/>
</dbReference>
<evidence type="ECO:0000256" key="3">
    <source>
        <dbReference type="ARBA" id="ARBA00022729"/>
    </source>
</evidence>
<reference evidence="7 8" key="1">
    <citation type="submission" date="2013-01" db="EMBL/GenBank/DDBJ databases">
        <authorList>
            <person name="Fiebig A."/>
            <person name="Goeker M."/>
            <person name="Klenk H.-P.P."/>
        </authorList>
    </citation>
    <scope>NUCLEOTIDE SEQUENCE [LARGE SCALE GENOMIC DNA]</scope>
    <source>
        <strain evidence="7 8">DSM 17069</strain>
    </source>
</reference>
<accession>A0A0A0HGG1</accession>
<evidence type="ECO:0000256" key="1">
    <source>
        <dbReference type="ARBA" id="ARBA00010296"/>
    </source>
</evidence>
<dbReference type="PROSITE" id="PS51257">
    <property type="entry name" value="PROKAR_LIPOPROTEIN"/>
    <property type="match status" value="1"/>
</dbReference>
<keyword evidence="5" id="KW-0564">Palmitate</keyword>
<dbReference type="GO" id="GO:0016020">
    <property type="term" value="C:membrane"/>
    <property type="evidence" value="ECO:0007669"/>
    <property type="project" value="InterPro"/>
</dbReference>
<name>A0A0A0HGG1_9RHOB</name>
<evidence type="ECO:0000313" key="8">
    <source>
        <dbReference type="Proteomes" id="UP000030021"/>
    </source>
</evidence>
<evidence type="ECO:0000256" key="6">
    <source>
        <dbReference type="ARBA" id="ARBA00023288"/>
    </source>
</evidence>
<keyword evidence="2" id="KW-1003">Cell membrane</keyword>
<evidence type="ECO:0000256" key="2">
    <source>
        <dbReference type="ARBA" id="ARBA00022475"/>
    </source>
</evidence>
<keyword evidence="3" id="KW-0732">Signal</keyword>
<organism evidence="7 8">
    <name type="scientific">Roseovarius mucosus DSM 17069</name>
    <dbReference type="NCBI Taxonomy" id="1288298"/>
    <lineage>
        <taxon>Bacteria</taxon>
        <taxon>Pseudomonadati</taxon>
        <taxon>Pseudomonadota</taxon>
        <taxon>Alphaproteobacteria</taxon>
        <taxon>Rhodobacterales</taxon>
        <taxon>Roseobacteraceae</taxon>
        <taxon>Roseovarius</taxon>
    </lineage>
</organism>
<sequence length="40" mass="4122">MRMMLLGLLASLGLTACETIQGAGRDVQDAGQAIETAVES</sequence>
<evidence type="ECO:0000256" key="5">
    <source>
        <dbReference type="ARBA" id="ARBA00023139"/>
    </source>
</evidence>
<comment type="similarity">
    <text evidence="1">Belongs to the EcnA/EcnB lipoprotein family.</text>
</comment>
<dbReference type="EMBL" id="AONH01000016">
    <property type="protein sequence ID" value="KGM86842.1"/>
    <property type="molecule type" value="Genomic_DNA"/>
</dbReference>
<dbReference type="InterPro" id="IPR012556">
    <property type="entry name" value="Entericidin"/>
</dbReference>
<dbReference type="PATRIC" id="fig|1288298.3.peg.3147"/>
<dbReference type="GO" id="GO:0009636">
    <property type="term" value="P:response to toxic substance"/>
    <property type="evidence" value="ECO:0007669"/>
    <property type="project" value="InterPro"/>
</dbReference>
<evidence type="ECO:0000256" key="4">
    <source>
        <dbReference type="ARBA" id="ARBA00023136"/>
    </source>
</evidence>
<protein>
    <submittedName>
        <fullName evidence="7">Putative small secreted protein</fullName>
    </submittedName>
</protein>
<comment type="caution">
    <text evidence="7">The sequence shown here is derived from an EMBL/GenBank/DDBJ whole genome shotgun (WGS) entry which is preliminary data.</text>
</comment>
<dbReference type="Proteomes" id="UP000030021">
    <property type="component" value="Unassembled WGS sequence"/>
</dbReference>
<evidence type="ECO:0000313" key="7">
    <source>
        <dbReference type="EMBL" id="KGM86842.1"/>
    </source>
</evidence>
<keyword evidence="6" id="KW-0449">Lipoprotein</keyword>
<dbReference type="HOGENOM" id="CLU_193827_8_2_5"/>
<keyword evidence="4" id="KW-0472">Membrane</keyword>
<dbReference type="RefSeq" id="WP_075571695.1">
    <property type="nucleotide sequence ID" value="NZ_KN293975.1"/>
</dbReference>